<feature type="compositionally biased region" description="Low complexity" evidence="1">
    <location>
        <begin position="32"/>
        <end position="46"/>
    </location>
</feature>
<feature type="region of interest" description="Disordered" evidence="1">
    <location>
        <begin position="24"/>
        <end position="47"/>
    </location>
</feature>
<gene>
    <name evidence="4" type="ORF">GCM10022236_10960</name>
</gene>
<feature type="signal peptide" evidence="2">
    <location>
        <begin position="1"/>
        <end position="25"/>
    </location>
</feature>
<reference evidence="5" key="1">
    <citation type="journal article" date="2019" name="Int. J. Syst. Evol. Microbiol.">
        <title>The Global Catalogue of Microorganisms (GCM) 10K type strain sequencing project: providing services to taxonomists for standard genome sequencing and annotation.</title>
        <authorList>
            <consortium name="The Broad Institute Genomics Platform"/>
            <consortium name="The Broad Institute Genome Sequencing Center for Infectious Disease"/>
            <person name="Wu L."/>
            <person name="Ma J."/>
        </authorList>
    </citation>
    <scope>NUCLEOTIDE SEQUENCE [LARGE SCALE GENOMIC DNA]</scope>
    <source>
        <strain evidence="5">JCM 16929</strain>
    </source>
</reference>
<evidence type="ECO:0000313" key="5">
    <source>
        <dbReference type="Proteomes" id="UP001501490"/>
    </source>
</evidence>
<dbReference type="Pfam" id="PF07995">
    <property type="entry name" value="GSDH"/>
    <property type="match status" value="1"/>
</dbReference>
<accession>A0ABP6ZMR1</accession>
<feature type="compositionally biased region" description="Basic and acidic residues" evidence="1">
    <location>
        <begin position="353"/>
        <end position="363"/>
    </location>
</feature>
<protein>
    <submittedName>
        <fullName evidence="4">PQQ-dependent sugar dehydrogenase</fullName>
    </submittedName>
</protein>
<comment type="caution">
    <text evidence="4">The sequence shown here is derived from an EMBL/GenBank/DDBJ whole genome shotgun (WGS) entry which is preliminary data.</text>
</comment>
<name>A0ABP6ZMR1_9ACTN</name>
<dbReference type="Proteomes" id="UP001501490">
    <property type="component" value="Unassembled WGS sequence"/>
</dbReference>
<keyword evidence="2" id="KW-0732">Signal</keyword>
<organism evidence="4 5">
    <name type="scientific">Microlunatus ginsengisoli</name>
    <dbReference type="NCBI Taxonomy" id="363863"/>
    <lineage>
        <taxon>Bacteria</taxon>
        <taxon>Bacillati</taxon>
        <taxon>Actinomycetota</taxon>
        <taxon>Actinomycetes</taxon>
        <taxon>Propionibacteriales</taxon>
        <taxon>Propionibacteriaceae</taxon>
        <taxon>Microlunatus</taxon>
    </lineage>
</organism>
<proteinExistence type="predicted"/>
<dbReference type="InterPro" id="IPR011041">
    <property type="entry name" value="Quinoprot_gluc/sorb_DH_b-prop"/>
</dbReference>
<sequence length="363" mass="38211">MRRRLGLTCLALVVLLAGCVDPVSSPNEQTRTAAPTAASTAVPSAPGTDLRAADVATGLEVPWGLVPLADGSMLVSERDSGAILRVDGSRRETLTTLTDVRPGGEGGLLGLALTPDRSRLFAYFTAADDNQIVAMSWDGTRLGEPVVVLSGIPKGTIHNGGRMAIGPDGFLYVGTGETGRRELAQDKNSLGGKILRLSLDGKPAPGNPFGTAVWSYGHRNVQGLAFDDQGRLWASEFGQNTWDELNLITAGANYGWPEVEGSGNRPGLTDPVVVWPTDDASPSGLAWWRGALWMASLRGARLWEIPQSGGKAGTPVEHLTGDFGRLRTVVPTAAGDALLVSTNNTDGRGAPRSGDDRVLRVTR</sequence>
<dbReference type="EMBL" id="BAABAB010000007">
    <property type="protein sequence ID" value="GAA3611052.1"/>
    <property type="molecule type" value="Genomic_DNA"/>
</dbReference>
<dbReference type="SUPFAM" id="SSF50952">
    <property type="entry name" value="Soluble quinoprotein glucose dehydrogenase"/>
    <property type="match status" value="1"/>
</dbReference>
<keyword evidence="5" id="KW-1185">Reference proteome</keyword>
<dbReference type="PROSITE" id="PS51257">
    <property type="entry name" value="PROKAR_LIPOPROTEIN"/>
    <property type="match status" value="1"/>
</dbReference>
<evidence type="ECO:0000313" key="4">
    <source>
        <dbReference type="EMBL" id="GAA3611052.1"/>
    </source>
</evidence>
<dbReference type="Gene3D" id="2.120.10.30">
    <property type="entry name" value="TolB, C-terminal domain"/>
    <property type="match status" value="1"/>
</dbReference>
<dbReference type="InterPro" id="IPR012938">
    <property type="entry name" value="Glc/Sorbosone_DH"/>
</dbReference>
<feature type="chain" id="PRO_5046493823" evidence="2">
    <location>
        <begin position="26"/>
        <end position="363"/>
    </location>
</feature>
<dbReference type="PANTHER" id="PTHR19328:SF13">
    <property type="entry name" value="HIPL1 PROTEIN"/>
    <property type="match status" value="1"/>
</dbReference>
<dbReference type="InterPro" id="IPR011042">
    <property type="entry name" value="6-blade_b-propeller_TolB-like"/>
</dbReference>
<feature type="region of interest" description="Disordered" evidence="1">
    <location>
        <begin position="342"/>
        <end position="363"/>
    </location>
</feature>
<evidence type="ECO:0000259" key="3">
    <source>
        <dbReference type="Pfam" id="PF07995"/>
    </source>
</evidence>
<dbReference type="RefSeq" id="WP_344802175.1">
    <property type="nucleotide sequence ID" value="NZ_BAABAB010000007.1"/>
</dbReference>
<evidence type="ECO:0000256" key="1">
    <source>
        <dbReference type="SAM" id="MobiDB-lite"/>
    </source>
</evidence>
<dbReference type="PANTHER" id="PTHR19328">
    <property type="entry name" value="HEDGEHOG-INTERACTING PROTEIN"/>
    <property type="match status" value="1"/>
</dbReference>
<feature type="domain" description="Glucose/Sorbosone dehydrogenase" evidence="3">
    <location>
        <begin position="59"/>
        <end position="348"/>
    </location>
</feature>
<evidence type="ECO:0000256" key="2">
    <source>
        <dbReference type="SAM" id="SignalP"/>
    </source>
</evidence>